<dbReference type="InterPro" id="IPR033244">
    <property type="entry name" value="MED32"/>
</dbReference>
<dbReference type="Gramene" id="TRITD1Bv1G079300.1">
    <property type="protein sequence ID" value="TRITD1Bv1G079300.1"/>
    <property type="gene ID" value="TRITD1Bv1G079300"/>
</dbReference>
<keyword evidence="2" id="KW-1185">Reference proteome</keyword>
<dbReference type="Proteomes" id="UP000324705">
    <property type="component" value="Chromosome 1B"/>
</dbReference>
<name>A0A9R0QS54_TRITD</name>
<dbReference type="GO" id="GO:0009631">
    <property type="term" value="P:cold acclimation"/>
    <property type="evidence" value="ECO:0007669"/>
    <property type="project" value="InterPro"/>
</dbReference>
<dbReference type="EMBL" id="LT934112">
    <property type="protein sequence ID" value="VAH15651.1"/>
    <property type="molecule type" value="Genomic_DNA"/>
</dbReference>
<dbReference type="PANTHER" id="PTHR35989:SF1">
    <property type="entry name" value="MEDIATOR OF RNA POLYMERASE II TRANSCRIPTION SUBUNIT 32"/>
    <property type="match status" value="1"/>
</dbReference>
<organism evidence="1 2">
    <name type="scientific">Triticum turgidum subsp. durum</name>
    <name type="common">Durum wheat</name>
    <name type="synonym">Triticum durum</name>
    <dbReference type="NCBI Taxonomy" id="4567"/>
    <lineage>
        <taxon>Eukaryota</taxon>
        <taxon>Viridiplantae</taxon>
        <taxon>Streptophyta</taxon>
        <taxon>Embryophyta</taxon>
        <taxon>Tracheophyta</taxon>
        <taxon>Spermatophyta</taxon>
        <taxon>Magnoliopsida</taxon>
        <taxon>Liliopsida</taxon>
        <taxon>Poales</taxon>
        <taxon>Poaceae</taxon>
        <taxon>BOP clade</taxon>
        <taxon>Pooideae</taxon>
        <taxon>Triticodae</taxon>
        <taxon>Triticeae</taxon>
        <taxon>Triticinae</taxon>
        <taxon>Triticum</taxon>
    </lineage>
</organism>
<protein>
    <submittedName>
        <fullName evidence="1">Uncharacterized protein</fullName>
    </submittedName>
</protein>
<gene>
    <name evidence="1" type="ORF">TRITD_1Bv1G079300</name>
</gene>
<dbReference type="GO" id="GO:0016592">
    <property type="term" value="C:mediator complex"/>
    <property type="evidence" value="ECO:0007669"/>
    <property type="project" value="InterPro"/>
</dbReference>
<sequence>MRKKRSGGGMDATVDELSAAYKEFVAAAVAVMEAREQSGGQKTAATDAALEAFNCGTWRWRLNPGCRRRRAACARRGRIALSRGWHPVGTVVAY</sequence>
<evidence type="ECO:0000313" key="1">
    <source>
        <dbReference type="EMBL" id="VAH15651.1"/>
    </source>
</evidence>
<dbReference type="AlphaFoldDB" id="A0A9R0QS54"/>
<dbReference type="GO" id="GO:0010150">
    <property type="term" value="P:leaf senescence"/>
    <property type="evidence" value="ECO:0007669"/>
    <property type="project" value="InterPro"/>
</dbReference>
<dbReference type="GO" id="GO:0006355">
    <property type="term" value="P:regulation of DNA-templated transcription"/>
    <property type="evidence" value="ECO:0007669"/>
    <property type="project" value="InterPro"/>
</dbReference>
<dbReference type="PANTHER" id="PTHR35989">
    <property type="entry name" value="MEDIATOR OF RNA POLYMERASE II TRANSCRIPTION SUBUNIT 32"/>
    <property type="match status" value="1"/>
</dbReference>
<proteinExistence type="predicted"/>
<accession>A0A9R0QS54</accession>
<evidence type="ECO:0000313" key="2">
    <source>
        <dbReference type="Proteomes" id="UP000324705"/>
    </source>
</evidence>
<reference evidence="1 2" key="1">
    <citation type="submission" date="2017-09" db="EMBL/GenBank/DDBJ databases">
        <authorList>
            <consortium name="International Durum Wheat Genome Sequencing Consortium (IDWGSC)"/>
            <person name="Milanesi L."/>
        </authorList>
    </citation>
    <scope>NUCLEOTIDE SEQUENCE [LARGE SCALE GENOMIC DNA]</scope>
    <source>
        <strain evidence="2">cv. Svevo</strain>
    </source>
</reference>
<dbReference type="GO" id="GO:0048364">
    <property type="term" value="P:root development"/>
    <property type="evidence" value="ECO:0007669"/>
    <property type="project" value="InterPro"/>
</dbReference>